<evidence type="ECO:0000313" key="1">
    <source>
        <dbReference type="EMBL" id="MBA4538620.1"/>
    </source>
</evidence>
<keyword evidence="3" id="KW-1185">Reference proteome</keyword>
<dbReference type="EMBL" id="JAAIWN010000058">
    <property type="protein sequence ID" value="NEY82981.1"/>
    <property type="molecule type" value="Genomic_DNA"/>
</dbReference>
<dbReference type="Pfam" id="PF05138">
    <property type="entry name" value="PaaA_PaaC"/>
    <property type="match status" value="1"/>
</dbReference>
<dbReference type="SUPFAM" id="SSF47240">
    <property type="entry name" value="Ferritin-like"/>
    <property type="match status" value="1"/>
</dbReference>
<comment type="caution">
    <text evidence="2">The sequence shown here is derived from an EMBL/GenBank/DDBJ whole genome shotgun (WGS) entry which is preliminary data.</text>
</comment>
<name>A0A6B3W5G8_9BACI</name>
<dbReference type="GO" id="GO:0010124">
    <property type="term" value="P:phenylacetate catabolic process"/>
    <property type="evidence" value="ECO:0007669"/>
    <property type="project" value="InterPro"/>
</dbReference>
<dbReference type="InterPro" id="IPR009078">
    <property type="entry name" value="Ferritin-like_SF"/>
</dbReference>
<dbReference type="Gene3D" id="1.20.1260.10">
    <property type="match status" value="1"/>
</dbReference>
<dbReference type="InterPro" id="IPR012347">
    <property type="entry name" value="Ferritin-like"/>
</dbReference>
<dbReference type="InterPro" id="IPR007814">
    <property type="entry name" value="PaaA_PaaC"/>
</dbReference>
<reference evidence="2 3" key="1">
    <citation type="submission" date="2020-02" db="EMBL/GenBank/DDBJ databases">
        <title>Bacillus aquiflavi sp. nov., isolated from yellow water of strong flavor Chinese baijiu in Yibin region of China.</title>
        <authorList>
            <person name="Xie J."/>
        </authorList>
    </citation>
    <scope>NUCLEOTIDE SEQUENCE [LARGE SCALE GENOMIC DNA]</scope>
    <source>
        <strain evidence="2 3">3H-10</strain>
    </source>
</reference>
<sequence length="206" mass="23239">MTLNQNSSMISLAETIADHKFVLGDRLVEIGISGPDLEATLSSIAMAQAELGHARLIYRWVADLKGENGSKQEIKQQTGKAFQSLVEINNWITLIAGLYTTNVAIDLVMKALLKGDHKHLNLPFSKMLKEQHEHVNYSKSWSEQLLNERGSIPLRFEKQLEKASFEVEQWLNKVEKDNTILANSNLTEQFNETIKSLYKDGVVTNV</sequence>
<dbReference type="AlphaFoldDB" id="A0A6B3W5G8"/>
<reference evidence="1 4" key="2">
    <citation type="submission" date="2020-07" db="EMBL/GenBank/DDBJ databases">
        <authorList>
            <person name="Feng H."/>
        </authorList>
    </citation>
    <scope>NUCLEOTIDE SEQUENCE [LARGE SCALE GENOMIC DNA]</scope>
    <source>
        <strain evidence="1">S-12</strain>
        <strain evidence="4">s-12</strain>
    </source>
</reference>
<evidence type="ECO:0000313" key="3">
    <source>
        <dbReference type="Proteomes" id="UP000472971"/>
    </source>
</evidence>
<accession>A0A6B3W5G8</accession>
<evidence type="ECO:0000313" key="4">
    <source>
        <dbReference type="Proteomes" id="UP000570010"/>
    </source>
</evidence>
<evidence type="ECO:0000313" key="2">
    <source>
        <dbReference type="EMBL" id="NEY82981.1"/>
    </source>
</evidence>
<proteinExistence type="predicted"/>
<gene>
    <name evidence="2" type="ORF">G4D64_16130</name>
    <name evidence="1" type="ORF">H1Z61_16180</name>
</gene>
<organism evidence="2 3">
    <name type="scientific">Bacillus aquiflavi</name>
    <dbReference type="NCBI Taxonomy" id="2672567"/>
    <lineage>
        <taxon>Bacteria</taxon>
        <taxon>Bacillati</taxon>
        <taxon>Bacillota</taxon>
        <taxon>Bacilli</taxon>
        <taxon>Bacillales</taxon>
        <taxon>Bacillaceae</taxon>
        <taxon>Bacillus</taxon>
    </lineage>
</organism>
<dbReference type="Proteomes" id="UP000472971">
    <property type="component" value="Unassembled WGS sequence"/>
</dbReference>
<dbReference type="Proteomes" id="UP000570010">
    <property type="component" value="Unassembled WGS sequence"/>
</dbReference>
<dbReference type="EMBL" id="JACEIO010000056">
    <property type="protein sequence ID" value="MBA4538620.1"/>
    <property type="molecule type" value="Genomic_DNA"/>
</dbReference>
<dbReference type="RefSeq" id="WP_163243380.1">
    <property type="nucleotide sequence ID" value="NZ_CP082780.1"/>
</dbReference>
<protein>
    <submittedName>
        <fullName evidence="1">Phenylacetate-CoA oxygenase subunit PaaI</fullName>
    </submittedName>
    <submittedName>
        <fullName evidence="2">Phenylacetic acid catabolism protein</fullName>
    </submittedName>
</protein>